<dbReference type="PROSITE" id="PS51729">
    <property type="entry name" value="GNAT_YJDJ"/>
    <property type="match status" value="1"/>
</dbReference>
<dbReference type="Proteomes" id="UP001206924">
    <property type="component" value="Unassembled WGS sequence"/>
</dbReference>
<dbReference type="InterPro" id="IPR031165">
    <property type="entry name" value="GNAT_YJDJ"/>
</dbReference>
<organism evidence="2 3">
    <name type="scientific">Arthrobacter jinronghuae</name>
    <dbReference type="NCBI Taxonomy" id="2964609"/>
    <lineage>
        <taxon>Bacteria</taxon>
        <taxon>Bacillati</taxon>
        <taxon>Actinomycetota</taxon>
        <taxon>Actinomycetes</taxon>
        <taxon>Micrococcales</taxon>
        <taxon>Micrococcaceae</taxon>
        <taxon>Arthrobacter</taxon>
    </lineage>
</organism>
<comment type="caution">
    <text evidence="2">The sequence shown here is derived from an EMBL/GenBank/DDBJ whole genome shotgun (WGS) entry which is preliminary data.</text>
</comment>
<proteinExistence type="predicted"/>
<name>A0ABT1NT97_9MICC</name>
<accession>A0ABT1NT97</accession>
<evidence type="ECO:0000259" key="1">
    <source>
        <dbReference type="PROSITE" id="PS51729"/>
    </source>
</evidence>
<dbReference type="Gene3D" id="3.40.630.30">
    <property type="match status" value="1"/>
</dbReference>
<reference evidence="2 3" key="1">
    <citation type="submission" date="2022-07" db="EMBL/GenBank/DDBJ databases">
        <title>Novel species in genus Arthrobacter.</title>
        <authorList>
            <person name="Liu Y."/>
        </authorList>
    </citation>
    <scope>NUCLEOTIDE SEQUENCE [LARGE SCALE GENOMIC DNA]</scope>
    <source>
        <strain evidence="3">zg-Y859</strain>
    </source>
</reference>
<feature type="domain" description="N-acetyltransferase" evidence="1">
    <location>
        <begin position="82"/>
        <end position="168"/>
    </location>
</feature>
<dbReference type="SUPFAM" id="SSF55729">
    <property type="entry name" value="Acyl-CoA N-acyltransferases (Nat)"/>
    <property type="match status" value="1"/>
</dbReference>
<dbReference type="RefSeq" id="WP_255866122.1">
    <property type="nucleotide sequence ID" value="NZ_CP104263.1"/>
</dbReference>
<keyword evidence="3" id="KW-1185">Reference proteome</keyword>
<gene>
    <name evidence="2" type="ORF">NNX28_13460</name>
</gene>
<evidence type="ECO:0000313" key="3">
    <source>
        <dbReference type="Proteomes" id="UP001206924"/>
    </source>
</evidence>
<dbReference type="EMBL" id="JANFLP010000013">
    <property type="protein sequence ID" value="MCQ1950930.1"/>
    <property type="molecule type" value="Genomic_DNA"/>
</dbReference>
<dbReference type="InterPro" id="IPR016181">
    <property type="entry name" value="Acyl_CoA_acyltransferase"/>
</dbReference>
<protein>
    <recommendedName>
        <fullName evidence="1">N-acetyltransferase domain-containing protein</fullName>
    </recommendedName>
</protein>
<evidence type="ECO:0000313" key="2">
    <source>
        <dbReference type="EMBL" id="MCQ1950930.1"/>
    </source>
</evidence>
<sequence length="195" mass="22200">MNPLTPTAPAAVPTPNLGALTTTDLQERVVSAADDLARSPNSETRERYLTVLSALEGRGDASRGRERALKPQRVTPDNTSVYNNHLHGRYELFIDGTLAAYLRYEMHRGELWALRTTVDPDYRPSKVQALLIEEVLTESLRRRVAVLPFCPETREHLAAKREFHKLVPREHWSRFTLRPPRKSRRRRAASADPGK</sequence>